<dbReference type="Pfam" id="PF03772">
    <property type="entry name" value="Competence"/>
    <property type="match status" value="1"/>
</dbReference>
<dbReference type="InterPro" id="IPR001279">
    <property type="entry name" value="Metallo-B-lactamas"/>
</dbReference>
<dbReference type="CDD" id="cd07731">
    <property type="entry name" value="ComA-like_MBL-fold"/>
    <property type="match status" value="1"/>
</dbReference>
<evidence type="ECO:0000256" key="5">
    <source>
        <dbReference type="ARBA" id="ARBA00023136"/>
    </source>
</evidence>
<name>A0A5S9QPM9_9GAMM</name>
<dbReference type="EMBL" id="CACSIK010000001">
    <property type="protein sequence ID" value="CAA0088398.1"/>
    <property type="molecule type" value="Genomic_DNA"/>
</dbReference>
<sequence>MLSWMTAAIIGFIGVAYAPVLPSYSVIAALLTLSLLIRFYLPSGISTVLLAFSVSVSVASTYGHWRTGLLFPETMTGGEFTAQVEVLTAPEARQGFTQYYRFDAKVSNLTCAKTFQNKYCGLLRAHSGPRLVQLSWYSDQPPDLGDVITATLRLRRPHGYQSPDAFDYGRWMFVNGYSASGYVRNPDTVSYNAKNSVLSFKHIRHYAITSIGQRLEQYKHSNIMKALLFADRSGISREQWQMFSRTGTSHLMAISGMHIGIVLAWGLVIGRFLGLLLPKQNSLLLGVGVGLAFSAGYAGLAGFSVPTQRALIMAVVALLGFSLRRSVSVWQGYLAAMLLVLLLDPLAPHRAGFSLSFGAVGILLFALQGRRHSNVFLALIRSQWVVLLGLLPLLMMWGYGVNLVSFPVNLLAIPLLTVVILPLLFLGLVLMAVAPSWSAASWQAADVLLDVFLKYLAMASALFPQFQVSASPLLLFFASLSVLILLLPRGTPAKWLGAIPILIVLFSPAVKPAKGSAWLTVFDVGQGLSVLIQTESKAVLYDVGPNFSSGFNTADAVVIPGLRHFNIRHLDMLVLSHADTDHAGAAPALLNAIPVGELQLGEGVESINLAYSSCHTPREWTWDGVAFQFLDVQGEEHIDLAGNNASCVLKITVGDESLLLVGDIEADIERRLVASQQDLRATLLIAPHHGSNTSSSEEFISAVSPEHVIFSAGRNNQYGHPARVIVNRYARAGSQCWSTAYQGSMRFELNEMAVELTDIWGGGRYYWQTGGLATLNNGEICSKSRSEH</sequence>
<evidence type="ECO:0000256" key="4">
    <source>
        <dbReference type="ARBA" id="ARBA00022989"/>
    </source>
</evidence>
<dbReference type="InterPro" id="IPR035681">
    <property type="entry name" value="ComA-like_MBL"/>
</dbReference>
<dbReference type="InterPro" id="IPR052159">
    <property type="entry name" value="Competence_DNA_uptake"/>
</dbReference>
<dbReference type="EMBL" id="CACSIM010000007">
    <property type="protein sequence ID" value="CAA0120489.1"/>
    <property type="molecule type" value="Genomic_DNA"/>
</dbReference>
<dbReference type="NCBIfam" id="TIGR00360">
    <property type="entry name" value="ComEC_N-term"/>
    <property type="match status" value="1"/>
</dbReference>
<dbReference type="InterPro" id="IPR036866">
    <property type="entry name" value="RibonucZ/Hydroxyglut_hydro"/>
</dbReference>
<reference evidence="11 12" key="1">
    <citation type="submission" date="2019-11" db="EMBL/GenBank/DDBJ databases">
        <authorList>
            <person name="Holert J."/>
        </authorList>
    </citation>
    <scope>NUCLEOTIDE SEQUENCE [LARGE SCALE GENOMIC DNA]</scope>
    <source>
        <strain evidence="10">BC3_2A</strain>
        <strain evidence="8">SB11_1A</strain>
    </source>
</reference>
<dbReference type="SMART" id="SM00849">
    <property type="entry name" value="Lactamase_B"/>
    <property type="match status" value="1"/>
</dbReference>
<dbReference type="Pfam" id="PF00753">
    <property type="entry name" value="Lactamase_B"/>
    <property type="match status" value="1"/>
</dbReference>
<dbReference type="PANTHER" id="PTHR30619">
    <property type="entry name" value="DNA INTERNALIZATION/COMPETENCE PROTEIN COMEC/REC2"/>
    <property type="match status" value="1"/>
</dbReference>
<evidence type="ECO:0000313" key="8">
    <source>
        <dbReference type="EMBL" id="CAA0088398.1"/>
    </source>
</evidence>
<dbReference type="Proteomes" id="UP000435877">
    <property type="component" value="Unassembled WGS sequence"/>
</dbReference>
<dbReference type="PANTHER" id="PTHR30619:SF1">
    <property type="entry name" value="RECOMBINATION PROTEIN 2"/>
    <property type="match status" value="1"/>
</dbReference>
<evidence type="ECO:0000259" key="7">
    <source>
        <dbReference type="SMART" id="SM00849"/>
    </source>
</evidence>
<organism evidence="10 12">
    <name type="scientific">Zhongshania aliphaticivorans</name>
    <dbReference type="NCBI Taxonomy" id="1470434"/>
    <lineage>
        <taxon>Bacteria</taxon>
        <taxon>Pseudomonadati</taxon>
        <taxon>Pseudomonadota</taxon>
        <taxon>Gammaproteobacteria</taxon>
        <taxon>Cellvibrionales</taxon>
        <taxon>Spongiibacteraceae</taxon>
        <taxon>Zhongshania</taxon>
    </lineage>
</organism>
<feature type="domain" description="Metallo-beta-lactamase" evidence="7">
    <location>
        <begin position="526"/>
        <end position="714"/>
    </location>
</feature>
<evidence type="ECO:0000313" key="11">
    <source>
        <dbReference type="Proteomes" id="UP000435877"/>
    </source>
</evidence>
<evidence type="ECO:0000313" key="9">
    <source>
        <dbReference type="EMBL" id="CAA0116459.1"/>
    </source>
</evidence>
<dbReference type="Gene3D" id="3.60.15.10">
    <property type="entry name" value="Ribonuclease Z/Hydroxyacylglutathione hydrolase-like"/>
    <property type="match status" value="1"/>
</dbReference>
<dbReference type="GO" id="GO:0030420">
    <property type="term" value="P:establishment of competence for transformation"/>
    <property type="evidence" value="ECO:0007669"/>
    <property type="project" value="InterPro"/>
</dbReference>
<feature type="transmembrane region" description="Helical" evidence="6">
    <location>
        <begin position="7"/>
        <end position="33"/>
    </location>
</feature>
<keyword evidence="2" id="KW-1003">Cell membrane</keyword>
<feature type="transmembrane region" description="Helical" evidence="6">
    <location>
        <begin position="251"/>
        <end position="277"/>
    </location>
</feature>
<evidence type="ECO:0000256" key="3">
    <source>
        <dbReference type="ARBA" id="ARBA00022692"/>
    </source>
</evidence>
<dbReference type="EMBL" id="CACSIM010000005">
    <property type="protein sequence ID" value="CAA0116459.1"/>
    <property type="molecule type" value="Genomic_DNA"/>
</dbReference>
<keyword evidence="11" id="KW-1185">Reference proteome</keyword>
<dbReference type="SUPFAM" id="SSF56281">
    <property type="entry name" value="Metallo-hydrolase/oxidoreductase"/>
    <property type="match status" value="1"/>
</dbReference>
<dbReference type="Proteomes" id="UP000439591">
    <property type="component" value="Unassembled WGS sequence"/>
</dbReference>
<feature type="transmembrane region" description="Helical" evidence="6">
    <location>
        <begin position="39"/>
        <end position="62"/>
    </location>
</feature>
<dbReference type="Pfam" id="PF13567">
    <property type="entry name" value="DUF4131"/>
    <property type="match status" value="1"/>
</dbReference>
<keyword evidence="4 6" id="KW-1133">Transmembrane helix</keyword>
<dbReference type="AlphaFoldDB" id="A0A5S9QPM9"/>
<feature type="transmembrane region" description="Helical" evidence="6">
    <location>
        <begin position="411"/>
        <end position="433"/>
    </location>
</feature>
<feature type="transmembrane region" description="Helical" evidence="6">
    <location>
        <begin position="379"/>
        <end position="399"/>
    </location>
</feature>
<evidence type="ECO:0000313" key="12">
    <source>
        <dbReference type="Proteomes" id="UP000439591"/>
    </source>
</evidence>
<evidence type="ECO:0000256" key="2">
    <source>
        <dbReference type="ARBA" id="ARBA00022475"/>
    </source>
</evidence>
<feature type="transmembrane region" description="Helical" evidence="6">
    <location>
        <begin position="283"/>
        <end position="303"/>
    </location>
</feature>
<protein>
    <submittedName>
        <fullName evidence="10">ComE operon protein 3</fullName>
    </submittedName>
</protein>
<dbReference type="InterPro" id="IPR004477">
    <property type="entry name" value="ComEC_N"/>
</dbReference>
<dbReference type="InterPro" id="IPR025405">
    <property type="entry name" value="DUF4131"/>
</dbReference>
<comment type="subcellular location">
    <subcellularLocation>
        <location evidence="1">Cell membrane</location>
        <topology evidence="1">Multi-pass membrane protein</topology>
    </subcellularLocation>
</comment>
<evidence type="ECO:0000256" key="6">
    <source>
        <dbReference type="SAM" id="Phobius"/>
    </source>
</evidence>
<accession>A0A5S9QPM9</accession>
<keyword evidence="5 6" id="KW-0472">Membrane</keyword>
<evidence type="ECO:0000313" key="10">
    <source>
        <dbReference type="EMBL" id="CAA0120489.1"/>
    </source>
</evidence>
<dbReference type="InterPro" id="IPR004797">
    <property type="entry name" value="Competence_ComEC/Rec2"/>
</dbReference>
<proteinExistence type="predicted"/>
<feature type="transmembrane region" description="Helical" evidence="6">
    <location>
        <begin position="469"/>
        <end position="487"/>
    </location>
</feature>
<keyword evidence="3 6" id="KW-0812">Transmembrane</keyword>
<dbReference type="GO" id="GO:0005886">
    <property type="term" value="C:plasma membrane"/>
    <property type="evidence" value="ECO:0007669"/>
    <property type="project" value="UniProtKB-SubCell"/>
</dbReference>
<dbReference type="NCBIfam" id="TIGR00361">
    <property type="entry name" value="ComEC_Rec2"/>
    <property type="match status" value="1"/>
</dbReference>
<evidence type="ECO:0000256" key="1">
    <source>
        <dbReference type="ARBA" id="ARBA00004651"/>
    </source>
</evidence>
<gene>
    <name evidence="10" type="primary">comEC_2</name>
    <name evidence="8" type="synonym">comEC</name>
    <name evidence="9" type="synonym">comEC_1</name>
    <name evidence="8" type="ORF">IHBHHGIJ_01528</name>
    <name evidence="9" type="ORF">KFEGEMFD_03268</name>
    <name evidence="10" type="ORF">KFEGEMFD_03827</name>
</gene>